<evidence type="ECO:0000256" key="4">
    <source>
        <dbReference type="ARBA" id="ARBA00022776"/>
    </source>
</evidence>
<proteinExistence type="inferred from homology"/>
<dbReference type="EMBL" id="VTPC01003648">
    <property type="protein sequence ID" value="KAF2898209.1"/>
    <property type="molecule type" value="Genomic_DNA"/>
</dbReference>
<comment type="function">
    <text evidence="10">Acts as a component of the essential kinetochore-associated NDC80 complex, which is required for chromosome segregation and spindle checkpoint activity.</text>
</comment>
<name>A0A8K0D2V3_IGNLU</name>
<gene>
    <name evidence="14" type="ORF">ILUMI_07971</name>
</gene>
<evidence type="ECO:0000256" key="12">
    <source>
        <dbReference type="SAM" id="MobiDB-lite"/>
    </source>
</evidence>
<evidence type="ECO:0000256" key="6">
    <source>
        <dbReference type="ARBA" id="ARBA00023054"/>
    </source>
</evidence>
<evidence type="ECO:0000256" key="2">
    <source>
        <dbReference type="ARBA" id="ARBA00022454"/>
    </source>
</evidence>
<evidence type="ECO:0000256" key="11">
    <source>
        <dbReference type="SAM" id="Coils"/>
    </source>
</evidence>
<feature type="compositionally biased region" description="Low complexity" evidence="12">
    <location>
        <begin position="1"/>
        <end position="37"/>
    </location>
</feature>
<evidence type="ECO:0000256" key="10">
    <source>
        <dbReference type="RuleBase" id="RU368072"/>
    </source>
</evidence>
<evidence type="ECO:0000256" key="1">
    <source>
        <dbReference type="ARBA" id="ARBA00007050"/>
    </source>
</evidence>
<dbReference type="Pfam" id="PF03801">
    <property type="entry name" value="Ndc80_HEC"/>
    <property type="match status" value="1"/>
</dbReference>
<keyword evidence="4 10" id="KW-0498">Mitosis</keyword>
<keyword evidence="3 10" id="KW-0132">Cell division</keyword>
<comment type="caution">
    <text evidence="14">The sequence shown here is derived from an EMBL/GenBank/DDBJ whole genome shotgun (WGS) entry which is preliminary data.</text>
</comment>
<keyword evidence="9 10" id="KW-0137">Centromere</keyword>
<sequence length="635" mass="74412">MSSRPSGLQRSRSSSSIPLPQRLSRALASSSKASVQKSRSKNIARPGQEKLSIDRNITRSSSNLNIDLSRLSRQRSGSLIRQATSTPLSVRAARKSPLLSSARKDNRPISDKRWQYEQIVKVRNFVATEFTHLDYNHVKSGMPLEFFVALMDAYFKLIDKRLKVTRENYIEEVPANLKRYHYPANIKPSLMKTVNTPHSWPHVVAILSWLTDIIYEINCSINTDTELESLADNCCMELYRQWNRCPDDSAEINNPLLELDSKLVELLELDDNELKKLEAEISMLTTEIKAYEERKKQAMKKIEDLQDNLHNINGKCDTYLTEIQERENNLNDQYAKYTARIKAIDQELADFSKNETEIKSVIASQPYSHIQKEQISQEIKDLQNTFKLKEERCNQLRELIYKYDFKLSDIKQKVEAAAYKYNNMISQLELYKPELSKLRVRESGFARKDTEDEIYRIQKMLDETIKSLKIEYEHYNKEMAELSKRQKEIDTHIATNKKEFDELSKLEAEMEITLQHKIKKNNKEKEQKILEHDKYKKKLMNLKFGRCDLAPLKEELKLKEEKKIELLKFKEDLKERALGFFVKLESQMSRNIQYYTQVMEEITSAMIEAQEKALSDVDNHVQVLKKTRKEVELPE</sequence>
<keyword evidence="7 10" id="KW-0539">Nucleus</keyword>
<keyword evidence="6 11" id="KW-0175">Coiled coil</keyword>
<dbReference type="Proteomes" id="UP000801492">
    <property type="component" value="Unassembled WGS sequence"/>
</dbReference>
<keyword evidence="8 10" id="KW-0131">Cell cycle</keyword>
<dbReference type="OrthoDB" id="7459479at2759"/>
<evidence type="ECO:0000256" key="9">
    <source>
        <dbReference type="ARBA" id="ARBA00023328"/>
    </source>
</evidence>
<evidence type="ECO:0000313" key="14">
    <source>
        <dbReference type="EMBL" id="KAF2898209.1"/>
    </source>
</evidence>
<keyword evidence="2 10" id="KW-0158">Chromosome</keyword>
<evidence type="ECO:0000256" key="8">
    <source>
        <dbReference type="ARBA" id="ARBA00023306"/>
    </source>
</evidence>
<comment type="subunit">
    <text evidence="10">Component of the NDC80 complex.</text>
</comment>
<comment type="similarity">
    <text evidence="1 10">Belongs to the NDC80/HEC1 family.</text>
</comment>
<dbReference type="GO" id="GO:0051301">
    <property type="term" value="P:cell division"/>
    <property type="evidence" value="ECO:0007669"/>
    <property type="project" value="UniProtKB-UniRule"/>
</dbReference>
<feature type="coiled-coil region" evidence="11">
    <location>
        <begin position="458"/>
        <end position="485"/>
    </location>
</feature>
<dbReference type="Gene3D" id="1.10.418.30">
    <property type="entry name" value="Ncd80 complex, Ncd80 subunit"/>
    <property type="match status" value="1"/>
</dbReference>
<dbReference type="PANTHER" id="PTHR10643:SF2">
    <property type="entry name" value="KINETOCHORE PROTEIN NDC80 HOMOLOG"/>
    <property type="match status" value="1"/>
</dbReference>
<evidence type="ECO:0000256" key="7">
    <source>
        <dbReference type="ARBA" id="ARBA00023242"/>
    </source>
</evidence>
<feature type="domain" description="Kinetochore protein Ndc80 CH" evidence="13">
    <location>
        <begin position="92"/>
        <end position="215"/>
    </location>
</feature>
<evidence type="ECO:0000259" key="13">
    <source>
        <dbReference type="Pfam" id="PF03801"/>
    </source>
</evidence>
<evidence type="ECO:0000256" key="5">
    <source>
        <dbReference type="ARBA" id="ARBA00022838"/>
    </source>
</evidence>
<protein>
    <recommendedName>
        <fullName evidence="10">Kinetochore protein NDC80</fullName>
    </recommendedName>
</protein>
<feature type="coiled-coil region" evidence="11">
    <location>
        <begin position="267"/>
        <end position="399"/>
    </location>
</feature>
<organism evidence="14 15">
    <name type="scientific">Ignelater luminosus</name>
    <name type="common">Cucubano</name>
    <name type="synonym">Pyrophorus luminosus</name>
    <dbReference type="NCBI Taxonomy" id="2038154"/>
    <lineage>
        <taxon>Eukaryota</taxon>
        <taxon>Metazoa</taxon>
        <taxon>Ecdysozoa</taxon>
        <taxon>Arthropoda</taxon>
        <taxon>Hexapoda</taxon>
        <taxon>Insecta</taxon>
        <taxon>Pterygota</taxon>
        <taxon>Neoptera</taxon>
        <taxon>Endopterygota</taxon>
        <taxon>Coleoptera</taxon>
        <taxon>Polyphaga</taxon>
        <taxon>Elateriformia</taxon>
        <taxon>Elateroidea</taxon>
        <taxon>Elateridae</taxon>
        <taxon>Agrypninae</taxon>
        <taxon>Pyrophorini</taxon>
        <taxon>Ignelater</taxon>
    </lineage>
</organism>
<reference evidence="14" key="1">
    <citation type="submission" date="2019-08" db="EMBL/GenBank/DDBJ databases">
        <title>The genome of the North American firefly Photinus pyralis.</title>
        <authorList>
            <consortium name="Photinus pyralis genome working group"/>
            <person name="Fallon T.R."/>
            <person name="Sander Lower S.E."/>
            <person name="Weng J.-K."/>
        </authorList>
    </citation>
    <scope>NUCLEOTIDE SEQUENCE</scope>
    <source>
        <strain evidence="14">TRF0915ILg1</strain>
        <tissue evidence="14">Whole body</tissue>
    </source>
</reference>
<dbReference type="GO" id="GO:0031262">
    <property type="term" value="C:Ndc80 complex"/>
    <property type="evidence" value="ECO:0007669"/>
    <property type="project" value="UniProtKB-UniRule"/>
</dbReference>
<dbReference type="GO" id="GO:0051315">
    <property type="term" value="P:attachment of mitotic spindle microtubules to kinetochore"/>
    <property type="evidence" value="ECO:0007669"/>
    <property type="project" value="UniProtKB-UniRule"/>
</dbReference>
<feature type="compositionally biased region" description="Basic and acidic residues" evidence="12">
    <location>
        <begin position="47"/>
        <end position="56"/>
    </location>
</feature>
<dbReference type="InterPro" id="IPR038273">
    <property type="entry name" value="Ndc80_sf"/>
</dbReference>
<dbReference type="AlphaFoldDB" id="A0A8K0D2V3"/>
<keyword evidence="5 10" id="KW-0995">Kinetochore</keyword>
<dbReference type="InterPro" id="IPR055260">
    <property type="entry name" value="Ndc80_CH"/>
</dbReference>
<evidence type="ECO:0000256" key="3">
    <source>
        <dbReference type="ARBA" id="ARBA00022618"/>
    </source>
</evidence>
<dbReference type="GO" id="GO:0005634">
    <property type="term" value="C:nucleus"/>
    <property type="evidence" value="ECO:0007669"/>
    <property type="project" value="UniProtKB-SubCell"/>
</dbReference>
<comment type="subcellular location">
    <subcellularLocation>
        <location evidence="10">Chromosome</location>
        <location evidence="10">Centromere</location>
        <location evidence="10">Kinetochore</location>
    </subcellularLocation>
    <subcellularLocation>
        <location evidence="10">Nucleus</location>
    </subcellularLocation>
</comment>
<accession>A0A8K0D2V3</accession>
<dbReference type="PANTHER" id="PTHR10643">
    <property type="entry name" value="KINETOCHORE PROTEIN NDC80"/>
    <property type="match status" value="1"/>
</dbReference>
<feature type="region of interest" description="Disordered" evidence="12">
    <location>
        <begin position="1"/>
        <end position="56"/>
    </location>
</feature>
<evidence type="ECO:0000313" key="15">
    <source>
        <dbReference type="Proteomes" id="UP000801492"/>
    </source>
</evidence>
<dbReference type="InterPro" id="IPR005550">
    <property type="entry name" value="Kinetochore_Ndc80"/>
</dbReference>
<keyword evidence="15" id="KW-1185">Reference proteome</keyword>